<reference evidence="1 2" key="1">
    <citation type="submission" date="2020-03" db="EMBL/GenBank/DDBJ databases">
        <title>Genomic Encyclopedia of Type Strains, Phase IV (KMG-IV): sequencing the most valuable type-strain genomes for metagenomic binning, comparative biology and taxonomic classification.</title>
        <authorList>
            <person name="Goeker M."/>
        </authorList>
    </citation>
    <scope>NUCLEOTIDE SEQUENCE [LARGE SCALE GENOMIC DNA]</scope>
    <source>
        <strain evidence="1 2">DSM 5718</strain>
    </source>
</reference>
<dbReference type="EMBL" id="JAASRN010000006">
    <property type="protein sequence ID" value="NIK74750.1"/>
    <property type="molecule type" value="Genomic_DNA"/>
</dbReference>
<sequence length="219" mass="26124">MRKHYIFLLYLFIVYPVLAQDIDRRQALIGVLNLHTRLNDYWNFNSKWEHLAFYTPLQSERQDVELFVSRGISLSQSLGGGVMLRYEIQDRRWVYRFIQQWVHKGEFFTWQYTHRARLDQTTSDGEVIRWRLRYLWAMQRALSGHRLDAGEPYAKITAEVLGFYYGKPEAIEYRLTAAIGLLHSRQHKFELGLDWRYRNTFVAGGQEMIAIKGAGYFSW</sequence>
<gene>
    <name evidence="1" type="ORF">FHS56_002283</name>
</gene>
<keyword evidence="2" id="KW-1185">Reference proteome</keyword>
<dbReference type="RefSeq" id="WP_166920830.1">
    <property type="nucleotide sequence ID" value="NZ_JAASRN010000006.1"/>
</dbReference>
<dbReference type="Proteomes" id="UP000537126">
    <property type="component" value="Unassembled WGS sequence"/>
</dbReference>
<name>A0A846MTX0_9BACT</name>
<organism evidence="1 2">
    <name type="scientific">Thermonema lapsum</name>
    <dbReference type="NCBI Taxonomy" id="28195"/>
    <lineage>
        <taxon>Bacteria</taxon>
        <taxon>Pseudomonadati</taxon>
        <taxon>Bacteroidota</taxon>
        <taxon>Cytophagia</taxon>
        <taxon>Cytophagales</taxon>
        <taxon>Thermonemataceae</taxon>
        <taxon>Thermonema</taxon>
    </lineage>
</organism>
<dbReference type="Pfam" id="PF10677">
    <property type="entry name" value="DUF2490"/>
    <property type="match status" value="1"/>
</dbReference>
<evidence type="ECO:0000313" key="2">
    <source>
        <dbReference type="Proteomes" id="UP000537126"/>
    </source>
</evidence>
<dbReference type="InterPro" id="IPR019619">
    <property type="entry name" value="DUF2490"/>
</dbReference>
<protein>
    <recommendedName>
        <fullName evidence="3">DUF2490 domain-containing protein</fullName>
    </recommendedName>
</protein>
<dbReference type="AlphaFoldDB" id="A0A846MTX0"/>
<proteinExistence type="predicted"/>
<evidence type="ECO:0000313" key="1">
    <source>
        <dbReference type="EMBL" id="NIK74750.1"/>
    </source>
</evidence>
<accession>A0A846MTX0</accession>
<evidence type="ECO:0008006" key="3">
    <source>
        <dbReference type="Google" id="ProtNLM"/>
    </source>
</evidence>
<comment type="caution">
    <text evidence="1">The sequence shown here is derived from an EMBL/GenBank/DDBJ whole genome shotgun (WGS) entry which is preliminary data.</text>
</comment>